<feature type="binding site" evidence="8">
    <location>
        <position position="94"/>
    </location>
    <ligand>
        <name>Zn(2+)</name>
        <dbReference type="ChEBI" id="CHEBI:29105"/>
        <note>catalytic</note>
    </ligand>
</feature>
<dbReference type="AlphaFoldDB" id="A0A117SYA3"/>
<evidence type="ECO:0000259" key="9">
    <source>
        <dbReference type="PROSITE" id="PS51747"/>
    </source>
</evidence>
<evidence type="ECO:0000256" key="5">
    <source>
        <dbReference type="ARBA" id="ARBA00022801"/>
    </source>
</evidence>
<comment type="catalytic activity">
    <reaction evidence="7 8">
        <text>adenosine(34) in tRNA + H2O + H(+) = inosine(34) in tRNA + NH4(+)</text>
        <dbReference type="Rhea" id="RHEA:43168"/>
        <dbReference type="Rhea" id="RHEA-COMP:10373"/>
        <dbReference type="Rhea" id="RHEA-COMP:10374"/>
        <dbReference type="ChEBI" id="CHEBI:15377"/>
        <dbReference type="ChEBI" id="CHEBI:15378"/>
        <dbReference type="ChEBI" id="CHEBI:28938"/>
        <dbReference type="ChEBI" id="CHEBI:74411"/>
        <dbReference type="ChEBI" id="CHEBI:82852"/>
        <dbReference type="EC" id="3.5.4.33"/>
    </reaction>
</comment>
<reference evidence="10 11" key="1">
    <citation type="submission" date="2015-12" db="EMBL/GenBank/DDBJ databases">
        <title>Draft genome sequence of Acidibacillus ferrooxidans ITV001, isolated from a chalcopyrite acid mine drainage site in Brazil.</title>
        <authorList>
            <person name="Dall'Agnol H."/>
            <person name="Nancucheo I."/>
            <person name="Johnson B."/>
            <person name="Oliveira R."/>
            <person name="Leite L."/>
            <person name="Pylro V."/>
            <person name="Nunes G.L."/>
            <person name="Tzotzos G."/>
            <person name="Fernandes G.R."/>
            <person name="Dutra J."/>
            <person name="Orellana S.C."/>
            <person name="Oliveira G."/>
        </authorList>
    </citation>
    <scope>NUCLEOTIDE SEQUENCE [LARGE SCALE GENOMIC DNA]</scope>
    <source>
        <strain evidence="11">ITV01</strain>
    </source>
</reference>
<proteinExistence type="inferred from homology"/>
<accession>A0A117SYA3</accession>
<dbReference type="EC" id="3.5.4.33" evidence="8"/>
<dbReference type="SUPFAM" id="SSF53927">
    <property type="entry name" value="Cytidine deaminase-like"/>
    <property type="match status" value="1"/>
</dbReference>
<dbReference type="Gene3D" id="3.40.140.10">
    <property type="entry name" value="Cytidine Deaminase, domain 2"/>
    <property type="match status" value="1"/>
</dbReference>
<evidence type="ECO:0000256" key="2">
    <source>
        <dbReference type="ARBA" id="ARBA00011738"/>
    </source>
</evidence>
<dbReference type="NCBIfam" id="NF008113">
    <property type="entry name" value="PRK10860.1"/>
    <property type="match status" value="1"/>
</dbReference>
<dbReference type="Pfam" id="PF00383">
    <property type="entry name" value="dCMP_cyt_deam_1"/>
    <property type="match status" value="1"/>
</dbReference>
<gene>
    <name evidence="8" type="primary">tadA</name>
    <name evidence="10" type="ORF">ATW55_00350</name>
</gene>
<comment type="cofactor">
    <cofactor evidence="8">
        <name>Zn(2+)</name>
        <dbReference type="ChEBI" id="CHEBI:29105"/>
    </cofactor>
    <text evidence="8">Binds 1 zinc ion per subunit.</text>
</comment>
<dbReference type="GO" id="GO:0052717">
    <property type="term" value="F:tRNA-specific adenosine-34 deaminase activity"/>
    <property type="evidence" value="ECO:0007669"/>
    <property type="project" value="UniProtKB-UniRule"/>
</dbReference>
<dbReference type="InterPro" id="IPR016192">
    <property type="entry name" value="APOBEC/CMP_deaminase_Zn-bd"/>
</dbReference>
<dbReference type="PROSITE" id="PS00903">
    <property type="entry name" value="CYT_DCMP_DEAMINASES_1"/>
    <property type="match status" value="1"/>
</dbReference>
<feature type="domain" description="CMP/dCMP-type deaminase" evidence="9">
    <location>
        <begin position="9"/>
        <end position="121"/>
    </location>
</feature>
<dbReference type="InterPro" id="IPR028883">
    <property type="entry name" value="tRNA_aden_deaminase"/>
</dbReference>
<comment type="similarity">
    <text evidence="1">Belongs to the cytidine and deoxycytidylate deaminase family. ADAT2 subfamily.</text>
</comment>
<dbReference type="HAMAP" id="MF_00972">
    <property type="entry name" value="tRNA_aden_deaminase"/>
    <property type="match status" value="1"/>
</dbReference>
<evidence type="ECO:0000313" key="10">
    <source>
        <dbReference type="EMBL" id="KUO96631.1"/>
    </source>
</evidence>
<sequence>MSQMNEEKARHETFMRASIRCAKRAAAWGEVPIGAVVVNARGEIVGEGFNLREHLSDPTAHAELIALRAATHRSGDWRLYGCTLYVTVEPCLMCAGAIVQSRIERVVFGADSPKSGVLGSLSNVYAIQGMNHYPHVTAGILAEECGTIVEQFFSRRRNAEA</sequence>
<dbReference type="PROSITE" id="PS51747">
    <property type="entry name" value="CYT_DCMP_DEAMINASES_2"/>
    <property type="match status" value="1"/>
</dbReference>
<dbReference type="GO" id="GO:0008270">
    <property type="term" value="F:zinc ion binding"/>
    <property type="evidence" value="ECO:0007669"/>
    <property type="project" value="UniProtKB-UniRule"/>
</dbReference>
<feature type="binding site" evidence="8">
    <location>
        <position position="61"/>
    </location>
    <ligand>
        <name>Zn(2+)</name>
        <dbReference type="ChEBI" id="CHEBI:29105"/>
        <note>catalytic</note>
    </ligand>
</feature>
<keyword evidence="5 8" id="KW-0378">Hydrolase</keyword>
<comment type="caution">
    <text evidence="10">The sequence shown here is derived from an EMBL/GenBank/DDBJ whole genome shotgun (WGS) entry which is preliminary data.</text>
</comment>
<dbReference type="CDD" id="cd01285">
    <property type="entry name" value="nucleoside_deaminase"/>
    <property type="match status" value="1"/>
</dbReference>
<dbReference type="InterPro" id="IPR016193">
    <property type="entry name" value="Cytidine_deaminase-like"/>
</dbReference>
<dbReference type="PANTHER" id="PTHR11079">
    <property type="entry name" value="CYTOSINE DEAMINASE FAMILY MEMBER"/>
    <property type="match status" value="1"/>
</dbReference>
<evidence type="ECO:0000256" key="7">
    <source>
        <dbReference type="ARBA" id="ARBA00048045"/>
    </source>
</evidence>
<comment type="function">
    <text evidence="8">Catalyzes the deamination of adenosine to inosine at the wobble position 34 of tRNA(Arg2).</text>
</comment>
<name>A0A117SYA3_9BACL</name>
<evidence type="ECO:0000256" key="6">
    <source>
        <dbReference type="ARBA" id="ARBA00022833"/>
    </source>
</evidence>
<dbReference type="InterPro" id="IPR002125">
    <property type="entry name" value="CMP_dCMP_dom"/>
</dbReference>
<dbReference type="GO" id="GO:0002100">
    <property type="term" value="P:tRNA wobble adenosine to inosine editing"/>
    <property type="evidence" value="ECO:0007669"/>
    <property type="project" value="UniProtKB-UniRule"/>
</dbReference>
<dbReference type="Proteomes" id="UP000053557">
    <property type="component" value="Unassembled WGS sequence"/>
</dbReference>
<protein>
    <recommendedName>
        <fullName evidence="8">tRNA-specific adenosine deaminase</fullName>
        <ecNumber evidence="8">3.5.4.33</ecNumber>
    </recommendedName>
</protein>
<evidence type="ECO:0000256" key="3">
    <source>
        <dbReference type="ARBA" id="ARBA00022694"/>
    </source>
</evidence>
<feature type="binding site" evidence="8">
    <location>
        <position position="91"/>
    </location>
    <ligand>
        <name>Zn(2+)</name>
        <dbReference type="ChEBI" id="CHEBI:29105"/>
        <note>catalytic</note>
    </ligand>
</feature>
<keyword evidence="4 8" id="KW-0479">Metal-binding</keyword>
<evidence type="ECO:0000256" key="1">
    <source>
        <dbReference type="ARBA" id="ARBA00010669"/>
    </source>
</evidence>
<dbReference type="PANTHER" id="PTHR11079:SF202">
    <property type="entry name" value="TRNA-SPECIFIC ADENOSINE DEAMINASE"/>
    <property type="match status" value="1"/>
</dbReference>
<feature type="active site" description="Proton donor" evidence="8">
    <location>
        <position position="63"/>
    </location>
</feature>
<dbReference type="FunFam" id="3.40.140.10:FF:000005">
    <property type="entry name" value="tRNA-specific adenosine deaminase"/>
    <property type="match status" value="1"/>
</dbReference>
<keyword evidence="11" id="KW-1185">Reference proteome</keyword>
<dbReference type="EMBL" id="LPVJ01000011">
    <property type="protein sequence ID" value="KUO96631.1"/>
    <property type="molecule type" value="Genomic_DNA"/>
</dbReference>
<evidence type="ECO:0000256" key="8">
    <source>
        <dbReference type="HAMAP-Rule" id="MF_00972"/>
    </source>
</evidence>
<keyword evidence="3 8" id="KW-0819">tRNA processing</keyword>
<comment type="subunit">
    <text evidence="2 8">Homodimer.</text>
</comment>
<evidence type="ECO:0000256" key="4">
    <source>
        <dbReference type="ARBA" id="ARBA00022723"/>
    </source>
</evidence>
<organism evidence="10 11">
    <name type="scientific">Ferroacidibacillus organovorans</name>
    <dbReference type="NCBI Taxonomy" id="1765683"/>
    <lineage>
        <taxon>Bacteria</taxon>
        <taxon>Bacillati</taxon>
        <taxon>Bacillota</taxon>
        <taxon>Bacilli</taxon>
        <taxon>Bacillales</taxon>
        <taxon>Alicyclobacillaceae</taxon>
        <taxon>Ferroacidibacillus</taxon>
    </lineage>
</organism>
<keyword evidence="6 8" id="KW-0862">Zinc</keyword>
<evidence type="ECO:0000313" key="11">
    <source>
        <dbReference type="Proteomes" id="UP000053557"/>
    </source>
</evidence>